<dbReference type="PANTHER" id="PTHR42771:SF2">
    <property type="entry name" value="IRON(3+)-HYDROXAMATE IMPORT ATP-BINDING PROTEIN FHUC"/>
    <property type="match status" value="1"/>
</dbReference>
<evidence type="ECO:0000256" key="9">
    <source>
        <dbReference type="ARBA" id="ARBA00023136"/>
    </source>
</evidence>
<evidence type="ECO:0000256" key="2">
    <source>
        <dbReference type="ARBA" id="ARBA00022448"/>
    </source>
</evidence>
<dbReference type="GO" id="GO:0005524">
    <property type="term" value="F:ATP binding"/>
    <property type="evidence" value="ECO:0007669"/>
    <property type="project" value="UniProtKB-KW"/>
</dbReference>
<dbReference type="SUPFAM" id="SSF52540">
    <property type="entry name" value="P-loop containing nucleoside triphosphate hydrolases"/>
    <property type="match status" value="1"/>
</dbReference>
<feature type="compositionally biased region" description="Polar residues" evidence="10">
    <location>
        <begin position="1"/>
        <end position="14"/>
    </location>
</feature>
<dbReference type="SMART" id="SM00382">
    <property type="entry name" value="AAA"/>
    <property type="match status" value="1"/>
</dbReference>
<dbReference type="GO" id="GO:0016887">
    <property type="term" value="F:ATP hydrolysis activity"/>
    <property type="evidence" value="ECO:0007669"/>
    <property type="project" value="InterPro"/>
</dbReference>
<accession>A0A0B7NR35</accession>
<keyword evidence="7" id="KW-0408">Iron</keyword>
<keyword evidence="8" id="KW-0406">Ion transport</keyword>
<dbReference type="FunFam" id="3.40.50.300:FF:000134">
    <property type="entry name" value="Iron-enterobactin ABC transporter ATP-binding protein"/>
    <property type="match status" value="1"/>
</dbReference>
<organism evidence="12">
    <name type="scientific">Propionibacterium freudenreichii subsp. freudenreichii</name>
    <dbReference type="NCBI Taxonomy" id="66712"/>
    <lineage>
        <taxon>Bacteria</taxon>
        <taxon>Bacillati</taxon>
        <taxon>Actinomycetota</taxon>
        <taxon>Actinomycetes</taxon>
        <taxon>Propionibacteriales</taxon>
        <taxon>Propionibacteriaceae</taxon>
        <taxon>Propionibacterium</taxon>
    </lineage>
</organism>
<dbReference type="CDD" id="cd03214">
    <property type="entry name" value="ABC_Iron-Siderophores_B12_Hemin"/>
    <property type="match status" value="1"/>
</dbReference>
<feature type="region of interest" description="Disordered" evidence="10">
    <location>
        <begin position="1"/>
        <end position="33"/>
    </location>
</feature>
<evidence type="ECO:0000313" key="12">
    <source>
        <dbReference type="EMBL" id="CEP26300.1"/>
    </source>
</evidence>
<evidence type="ECO:0000256" key="4">
    <source>
        <dbReference type="ARBA" id="ARBA00022496"/>
    </source>
</evidence>
<dbReference type="Pfam" id="PF00005">
    <property type="entry name" value="ABC_tran"/>
    <property type="match status" value="1"/>
</dbReference>
<keyword evidence="4" id="KW-0410">Iron transport</keyword>
<protein>
    <submittedName>
        <fullName evidence="12">FepC</fullName>
    </submittedName>
</protein>
<dbReference type="GO" id="GO:0006826">
    <property type="term" value="P:iron ion transport"/>
    <property type="evidence" value="ECO:0007669"/>
    <property type="project" value="UniProtKB-KW"/>
</dbReference>
<dbReference type="InterPro" id="IPR051535">
    <property type="entry name" value="Siderophore_ABC-ATPase"/>
</dbReference>
<keyword evidence="9" id="KW-0472">Membrane</keyword>
<keyword evidence="3" id="KW-1003">Cell membrane</keyword>
<sequence length="296" mass="31633">MTIKSTPDSPTTAGSDVPHNAGADGAGTHSAGTHEAGTALVSRLGAEHVKLAYGDRVVSDNLTVHIPPGSFTVIIGPNACGKSTLLRGLSRLLKPRGGEVVLDGKAISTYRTKEVARIVGLLPQSSTAPEGITVADLVARGRYPHQGLIRQWSHDDEMAVNDAMEVTGVSDLRNAPVDQLSGGQRQRVWTAMALAQQTPILLLDEPTTYLDISHQYSLLNLFAALNRQGTTIVAVLHDLNQAARYATHLIAMKQGRIVAEGTPREVVTEQTMREVFDVDALVMDDPITGTPMVVPR</sequence>
<evidence type="ECO:0000256" key="5">
    <source>
        <dbReference type="ARBA" id="ARBA00022741"/>
    </source>
</evidence>
<dbReference type="AlphaFoldDB" id="A0A0B7NR35"/>
<feature type="domain" description="ABC transporter" evidence="11">
    <location>
        <begin position="44"/>
        <end position="279"/>
    </location>
</feature>
<gene>
    <name evidence="12" type="primary">fepC3</name>
    <name evidence="12" type="ORF">PFCIRM138_06460</name>
</gene>
<comment type="subcellular location">
    <subcellularLocation>
        <location evidence="1">Cell membrane</location>
        <topology evidence="1">Peripheral membrane protein</topology>
    </subcellularLocation>
</comment>
<dbReference type="InterPro" id="IPR027417">
    <property type="entry name" value="P-loop_NTPase"/>
</dbReference>
<evidence type="ECO:0000256" key="8">
    <source>
        <dbReference type="ARBA" id="ARBA00023065"/>
    </source>
</evidence>
<dbReference type="PROSITE" id="PS50893">
    <property type="entry name" value="ABC_TRANSPORTER_2"/>
    <property type="match status" value="1"/>
</dbReference>
<evidence type="ECO:0000256" key="10">
    <source>
        <dbReference type="SAM" id="MobiDB-lite"/>
    </source>
</evidence>
<evidence type="ECO:0000256" key="1">
    <source>
        <dbReference type="ARBA" id="ARBA00004202"/>
    </source>
</evidence>
<proteinExistence type="predicted"/>
<evidence type="ECO:0000259" key="11">
    <source>
        <dbReference type="PROSITE" id="PS50893"/>
    </source>
</evidence>
<evidence type="ECO:0000256" key="3">
    <source>
        <dbReference type="ARBA" id="ARBA00022475"/>
    </source>
</evidence>
<dbReference type="InterPro" id="IPR003593">
    <property type="entry name" value="AAA+_ATPase"/>
</dbReference>
<keyword evidence="5" id="KW-0547">Nucleotide-binding</keyword>
<keyword evidence="6" id="KW-0067">ATP-binding</keyword>
<keyword evidence="2" id="KW-0813">Transport</keyword>
<dbReference type="PANTHER" id="PTHR42771">
    <property type="entry name" value="IRON(3+)-HYDROXAMATE IMPORT ATP-BINDING PROTEIN FHUC"/>
    <property type="match status" value="1"/>
</dbReference>
<name>A0A0B7NR35_PROFF</name>
<evidence type="ECO:0000256" key="6">
    <source>
        <dbReference type="ARBA" id="ARBA00022840"/>
    </source>
</evidence>
<dbReference type="EMBL" id="LM676401">
    <property type="protein sequence ID" value="CEP26300.1"/>
    <property type="molecule type" value="Genomic_DNA"/>
</dbReference>
<dbReference type="InterPro" id="IPR003439">
    <property type="entry name" value="ABC_transporter-like_ATP-bd"/>
</dbReference>
<evidence type="ECO:0000256" key="7">
    <source>
        <dbReference type="ARBA" id="ARBA00023004"/>
    </source>
</evidence>
<reference evidence="12" key="1">
    <citation type="submission" date="2014-08" db="EMBL/GenBank/DDBJ databases">
        <authorList>
            <person name="Falentin Helene"/>
        </authorList>
    </citation>
    <scope>NUCLEOTIDE SEQUENCE</scope>
</reference>
<dbReference type="Gene3D" id="3.40.50.300">
    <property type="entry name" value="P-loop containing nucleotide triphosphate hydrolases"/>
    <property type="match status" value="1"/>
</dbReference>
<dbReference type="GO" id="GO:0005886">
    <property type="term" value="C:plasma membrane"/>
    <property type="evidence" value="ECO:0007669"/>
    <property type="project" value="UniProtKB-SubCell"/>
</dbReference>